<dbReference type="AlphaFoldDB" id="A0AAN7V029"/>
<proteinExistence type="predicted"/>
<dbReference type="EMBL" id="JAWHQM010000038">
    <property type="protein sequence ID" value="KAK5634169.1"/>
    <property type="molecule type" value="Genomic_DNA"/>
</dbReference>
<dbReference type="Proteomes" id="UP001305414">
    <property type="component" value="Unassembled WGS sequence"/>
</dbReference>
<protein>
    <submittedName>
        <fullName evidence="1">Uncharacterized protein</fullName>
    </submittedName>
</protein>
<keyword evidence="2" id="KW-1185">Reference proteome</keyword>
<evidence type="ECO:0000313" key="2">
    <source>
        <dbReference type="Proteomes" id="UP001305414"/>
    </source>
</evidence>
<organism evidence="1 2">
    <name type="scientific">Xylaria bambusicola</name>
    <dbReference type="NCBI Taxonomy" id="326684"/>
    <lineage>
        <taxon>Eukaryota</taxon>
        <taxon>Fungi</taxon>
        <taxon>Dikarya</taxon>
        <taxon>Ascomycota</taxon>
        <taxon>Pezizomycotina</taxon>
        <taxon>Sordariomycetes</taxon>
        <taxon>Xylariomycetidae</taxon>
        <taxon>Xylariales</taxon>
        <taxon>Xylariaceae</taxon>
        <taxon>Xylaria</taxon>
    </lineage>
</organism>
<sequence length="102" mass="10627">MRGGNLPQELCHFNAAVFGGKVVAIAPRGFLELRAIDDDLAQLNTRACLDLAGDNVDAGAEAKDEGGVLSVKHQVAASQEDLARCGDGGRGRARHSGLDCLL</sequence>
<reference evidence="1 2" key="1">
    <citation type="submission" date="2023-10" db="EMBL/GenBank/DDBJ databases">
        <title>Draft genome sequence of Xylaria bambusicola isolate GMP-LS, the root and basal stem rot pathogen of sugarcane in Indonesia.</title>
        <authorList>
            <person name="Selvaraj P."/>
            <person name="Muralishankar V."/>
            <person name="Muruganantham S."/>
            <person name="Sp S."/>
            <person name="Haryani S."/>
            <person name="Lau K.J.X."/>
            <person name="Naqvi N.I."/>
        </authorList>
    </citation>
    <scope>NUCLEOTIDE SEQUENCE [LARGE SCALE GENOMIC DNA]</scope>
    <source>
        <strain evidence="1">GMP-LS</strain>
    </source>
</reference>
<evidence type="ECO:0000313" key="1">
    <source>
        <dbReference type="EMBL" id="KAK5634169.1"/>
    </source>
</evidence>
<gene>
    <name evidence="1" type="ORF">RRF57_009883</name>
</gene>
<comment type="caution">
    <text evidence="1">The sequence shown here is derived from an EMBL/GenBank/DDBJ whole genome shotgun (WGS) entry which is preliminary data.</text>
</comment>
<name>A0AAN7V029_9PEZI</name>
<accession>A0AAN7V029</accession>